<dbReference type="EMBL" id="ASPP01010504">
    <property type="protein sequence ID" value="ETO22742.1"/>
    <property type="molecule type" value="Genomic_DNA"/>
</dbReference>
<dbReference type="Proteomes" id="UP000023152">
    <property type="component" value="Unassembled WGS sequence"/>
</dbReference>
<proteinExistence type="predicted"/>
<sequence length="399" mass="46564">MAAKKTKQNPPTDDETEHGDMVDKLLDYTLPNKYIFKRLKKADDEKKEEKERDARCESKVDTSMEFKDVDKICTQANILIQELLNKCRDEEQDKACDFSHVYGVVLGGSLQKRLAIGKKYDGDLVLLCQMGKMKVSEARERKQKILEWITNTVTRLQRSKDSRVLQVPKKCLSVKFENYEFDLLVAFTYEKRLYCTFDYKSLGTHVYLFSKEELEMTAEDLMEHYSSYQDAIDSANADEVEFLKENMSAALTLLGTYYLREELIGKNALRAILLLKTWKYDLQQEYPNLKTLCIKSTTIEMLCVYAREFLRKRLKKKKTDVSMLSIIQQVMRIINCLSDCANKTSGCMLRWPYEEKPNNTLIREEDIRKWALKQSSSILNSVLIMDNIILRLVQLQLSL</sequence>
<comment type="caution">
    <text evidence="3">The sequence shown here is derived from an EMBL/GenBank/DDBJ whole genome shotgun (WGS) entry which is preliminary data.</text>
</comment>
<dbReference type="Gene3D" id="3.30.460.10">
    <property type="entry name" value="Beta Polymerase, domain 2"/>
    <property type="match status" value="1"/>
</dbReference>
<evidence type="ECO:0000256" key="1">
    <source>
        <dbReference type="SAM" id="Coils"/>
    </source>
</evidence>
<name>X6NBP1_RETFI</name>
<evidence type="ECO:0000256" key="2">
    <source>
        <dbReference type="SAM" id="MobiDB-lite"/>
    </source>
</evidence>
<keyword evidence="4" id="KW-1185">Reference proteome</keyword>
<accession>X6NBP1</accession>
<keyword evidence="1" id="KW-0175">Coiled coil</keyword>
<organism evidence="3 4">
    <name type="scientific">Reticulomyxa filosa</name>
    <dbReference type="NCBI Taxonomy" id="46433"/>
    <lineage>
        <taxon>Eukaryota</taxon>
        <taxon>Sar</taxon>
        <taxon>Rhizaria</taxon>
        <taxon>Retaria</taxon>
        <taxon>Foraminifera</taxon>
        <taxon>Monothalamids</taxon>
        <taxon>Reticulomyxidae</taxon>
        <taxon>Reticulomyxa</taxon>
    </lineage>
</organism>
<dbReference type="InterPro" id="IPR043519">
    <property type="entry name" value="NT_sf"/>
</dbReference>
<feature type="coiled-coil region" evidence="1">
    <location>
        <begin position="39"/>
        <end position="93"/>
    </location>
</feature>
<evidence type="ECO:0000313" key="4">
    <source>
        <dbReference type="Proteomes" id="UP000023152"/>
    </source>
</evidence>
<gene>
    <name evidence="3" type="ORF">RFI_14454</name>
</gene>
<feature type="region of interest" description="Disordered" evidence="2">
    <location>
        <begin position="1"/>
        <end position="22"/>
    </location>
</feature>
<evidence type="ECO:0000313" key="3">
    <source>
        <dbReference type="EMBL" id="ETO22742.1"/>
    </source>
</evidence>
<protein>
    <submittedName>
        <fullName evidence="3">Uncharacterized protein</fullName>
    </submittedName>
</protein>
<feature type="coiled-coil region" evidence="1">
    <location>
        <begin position="211"/>
        <end position="238"/>
    </location>
</feature>
<reference evidence="3 4" key="1">
    <citation type="journal article" date="2013" name="Curr. Biol.">
        <title>The Genome of the Foraminiferan Reticulomyxa filosa.</title>
        <authorList>
            <person name="Glockner G."/>
            <person name="Hulsmann N."/>
            <person name="Schleicher M."/>
            <person name="Noegel A.A."/>
            <person name="Eichinger L."/>
            <person name="Gallinger C."/>
            <person name="Pawlowski J."/>
            <person name="Sierra R."/>
            <person name="Euteneuer U."/>
            <person name="Pillet L."/>
            <person name="Moustafa A."/>
            <person name="Platzer M."/>
            <person name="Groth M."/>
            <person name="Szafranski K."/>
            <person name="Schliwa M."/>
        </authorList>
    </citation>
    <scope>NUCLEOTIDE SEQUENCE [LARGE SCALE GENOMIC DNA]</scope>
</reference>
<dbReference type="AlphaFoldDB" id="X6NBP1"/>